<sequence>MLNYREINYSEDVPEIIRLLRSSLSENHTESSFLWKHTESPFGKSYGLLACDDSKIVGVRMFMYWDFYGDGKKLKAIRPVDTITHPDYRGKGIFKKLTLQGLEVCLKNVDIVFNTPNENSKPGYLKMGWKNYPTQILFKVALVFPFGSGKSRLNPVATSALSLREVDLSRHGFCTHVTQEFIQWRYKDPVYKAVNIGIDNEEVIIIYRVETFKGVKMLVIIEALGKKNYRSLALHRLCQYHNIYVVYYLENNFTGLKFSIKRNKSVVVYRNDKKNIIDKISFSAGDLEGRL</sequence>
<evidence type="ECO:0000313" key="2">
    <source>
        <dbReference type="EMBL" id="MDT0677463.1"/>
    </source>
</evidence>
<dbReference type="Pfam" id="PF13527">
    <property type="entry name" value="Acetyltransf_9"/>
    <property type="match status" value="1"/>
</dbReference>
<dbReference type="GO" id="GO:0016746">
    <property type="term" value="F:acyltransferase activity"/>
    <property type="evidence" value="ECO:0007669"/>
    <property type="project" value="UniProtKB-KW"/>
</dbReference>
<evidence type="ECO:0000313" key="3">
    <source>
        <dbReference type="Proteomes" id="UP001262582"/>
    </source>
</evidence>
<feature type="domain" description="N-acetyltransferase" evidence="1">
    <location>
        <begin position="2"/>
        <end position="147"/>
    </location>
</feature>
<accession>A0ABU3D8X1</accession>
<gene>
    <name evidence="2" type="ORF">RM539_12825</name>
</gene>
<dbReference type="InterPro" id="IPR000182">
    <property type="entry name" value="GNAT_dom"/>
</dbReference>
<evidence type="ECO:0000259" key="1">
    <source>
        <dbReference type="PROSITE" id="PS51186"/>
    </source>
</evidence>
<dbReference type="EC" id="2.3.1.-" evidence="2"/>
<dbReference type="SUPFAM" id="SSF55729">
    <property type="entry name" value="Acyl-CoA N-acyltransferases (Nat)"/>
    <property type="match status" value="1"/>
</dbReference>
<dbReference type="InterPro" id="IPR016181">
    <property type="entry name" value="Acyl_CoA_acyltransferase"/>
</dbReference>
<keyword evidence="2" id="KW-0012">Acyltransferase</keyword>
<name>A0ABU3D8X1_9FLAO</name>
<organism evidence="2 3">
    <name type="scientific">Autumnicola musiva</name>
    <dbReference type="NCBI Taxonomy" id="3075589"/>
    <lineage>
        <taxon>Bacteria</taxon>
        <taxon>Pseudomonadati</taxon>
        <taxon>Bacteroidota</taxon>
        <taxon>Flavobacteriia</taxon>
        <taxon>Flavobacteriales</taxon>
        <taxon>Flavobacteriaceae</taxon>
        <taxon>Autumnicola</taxon>
    </lineage>
</organism>
<dbReference type="Gene3D" id="3.40.630.30">
    <property type="match status" value="1"/>
</dbReference>
<dbReference type="PROSITE" id="PS51186">
    <property type="entry name" value="GNAT"/>
    <property type="match status" value="1"/>
</dbReference>
<comment type="caution">
    <text evidence="2">The sequence shown here is derived from an EMBL/GenBank/DDBJ whole genome shotgun (WGS) entry which is preliminary data.</text>
</comment>
<protein>
    <submittedName>
        <fullName evidence="2">GNAT family N-acetyltransferase</fullName>
        <ecNumber evidence="2">2.3.1.-</ecNumber>
    </submittedName>
</protein>
<reference evidence="2 3" key="1">
    <citation type="submission" date="2023-09" db="EMBL/GenBank/DDBJ databases">
        <authorList>
            <person name="Rey-Velasco X."/>
        </authorList>
    </citation>
    <scope>NUCLEOTIDE SEQUENCE [LARGE SCALE GENOMIC DNA]</scope>
    <source>
        <strain evidence="2 3">F117</strain>
    </source>
</reference>
<keyword evidence="3" id="KW-1185">Reference proteome</keyword>
<keyword evidence="2" id="KW-0808">Transferase</keyword>
<dbReference type="EMBL" id="JAVRHK010000009">
    <property type="protein sequence ID" value="MDT0677463.1"/>
    <property type="molecule type" value="Genomic_DNA"/>
</dbReference>
<proteinExistence type="predicted"/>
<dbReference type="RefSeq" id="WP_311503807.1">
    <property type="nucleotide sequence ID" value="NZ_JAVRHK010000009.1"/>
</dbReference>
<dbReference type="Proteomes" id="UP001262582">
    <property type="component" value="Unassembled WGS sequence"/>
</dbReference>
<dbReference type="CDD" id="cd04301">
    <property type="entry name" value="NAT_SF"/>
    <property type="match status" value="1"/>
</dbReference>